<protein>
    <submittedName>
        <fullName evidence="1">Uncharacterized protein</fullName>
    </submittedName>
</protein>
<accession>A0A443KEV4</accession>
<proteinExistence type="predicted"/>
<dbReference type="RefSeq" id="WP_128236502.1">
    <property type="nucleotide sequence ID" value="NZ_SAUX01000004.1"/>
</dbReference>
<sequence length="194" mass="21674">MDSQEQAAGEKRVRMLLIEALERRGLVKPASLTKVQYADMTKDLCQRLAYMSELSLMALEEQVAANPAGKDRDRLPIGNKILEWAGQIQPPEHGASPLMRAVFGHALGQNAVAEGWAPELLEYLSSKRLWPNSYAVMKIKEQADGSVRRLTIMEERMAGGVELSREDGAWRDRRLAQIRKCRDIAEMAQAGDLA</sequence>
<gene>
    <name evidence="1" type="ORF">D2T31_04920</name>
</gene>
<organism evidence="1 2">
    <name type="scientific">Paenirhodobacter populi</name>
    <dbReference type="NCBI Taxonomy" id="2306993"/>
    <lineage>
        <taxon>Bacteria</taxon>
        <taxon>Pseudomonadati</taxon>
        <taxon>Pseudomonadota</taxon>
        <taxon>Alphaproteobacteria</taxon>
        <taxon>Rhodobacterales</taxon>
        <taxon>Rhodobacter group</taxon>
        <taxon>Paenirhodobacter</taxon>
    </lineage>
</organism>
<dbReference type="EMBL" id="SAUX01000004">
    <property type="protein sequence ID" value="RWR31344.1"/>
    <property type="molecule type" value="Genomic_DNA"/>
</dbReference>
<dbReference type="OrthoDB" id="7778116at2"/>
<evidence type="ECO:0000313" key="2">
    <source>
        <dbReference type="Proteomes" id="UP000285295"/>
    </source>
</evidence>
<reference evidence="1 2" key="1">
    <citation type="submission" date="2019-01" db="EMBL/GenBank/DDBJ databases">
        <title>Sinorhodobacter populi sp. nov. isolated from the symptomatic bark tissue of Populus euramericana canker.</title>
        <authorList>
            <person name="Xu G."/>
        </authorList>
    </citation>
    <scope>NUCLEOTIDE SEQUENCE [LARGE SCALE GENOMIC DNA]</scope>
    <source>
        <strain evidence="1 2">D19-10-3-21</strain>
    </source>
</reference>
<reference evidence="1 2" key="2">
    <citation type="submission" date="2019-01" db="EMBL/GenBank/DDBJ databases">
        <authorList>
            <person name="Li Y."/>
        </authorList>
    </citation>
    <scope>NUCLEOTIDE SEQUENCE [LARGE SCALE GENOMIC DNA]</scope>
    <source>
        <strain evidence="1 2">D19-10-3-21</strain>
    </source>
</reference>
<comment type="caution">
    <text evidence="1">The sequence shown here is derived from an EMBL/GenBank/DDBJ whole genome shotgun (WGS) entry which is preliminary data.</text>
</comment>
<name>A0A443KEV4_9RHOB</name>
<dbReference type="Proteomes" id="UP000285295">
    <property type="component" value="Unassembled WGS sequence"/>
</dbReference>
<evidence type="ECO:0000313" key="1">
    <source>
        <dbReference type="EMBL" id="RWR31344.1"/>
    </source>
</evidence>
<dbReference type="AlphaFoldDB" id="A0A443KEV4"/>